<evidence type="ECO:0000313" key="3">
    <source>
        <dbReference type="Proteomes" id="UP000319836"/>
    </source>
</evidence>
<keyword evidence="1" id="KW-1133">Transmembrane helix</keyword>
<feature type="transmembrane region" description="Helical" evidence="1">
    <location>
        <begin position="63"/>
        <end position="83"/>
    </location>
</feature>
<proteinExistence type="predicted"/>
<dbReference type="EMBL" id="VBPA01000029">
    <property type="protein sequence ID" value="TMQ72958.1"/>
    <property type="molecule type" value="Genomic_DNA"/>
</dbReference>
<keyword evidence="1" id="KW-0812">Transmembrane</keyword>
<dbReference type="InterPro" id="IPR011053">
    <property type="entry name" value="Single_hybrid_motif"/>
</dbReference>
<reference evidence="2 3" key="1">
    <citation type="journal article" date="2019" name="Nat. Microbiol.">
        <title>Mediterranean grassland soil C-N compound turnover is dependent on rainfall and depth, and is mediated by genomically divergent microorganisms.</title>
        <authorList>
            <person name="Diamond S."/>
            <person name="Andeer P.F."/>
            <person name="Li Z."/>
            <person name="Crits-Christoph A."/>
            <person name="Burstein D."/>
            <person name="Anantharaman K."/>
            <person name="Lane K.R."/>
            <person name="Thomas B.C."/>
            <person name="Pan C."/>
            <person name="Northen T.R."/>
            <person name="Banfield J.F."/>
        </authorList>
    </citation>
    <scope>NUCLEOTIDE SEQUENCE [LARGE SCALE GENOMIC DNA]</scope>
    <source>
        <strain evidence="2">WS_10</strain>
    </source>
</reference>
<evidence type="ECO:0008006" key="4">
    <source>
        <dbReference type="Google" id="ProtNLM"/>
    </source>
</evidence>
<comment type="caution">
    <text evidence="2">The sequence shown here is derived from an EMBL/GenBank/DDBJ whole genome shotgun (WGS) entry which is preliminary data.</text>
</comment>
<dbReference type="AlphaFoldDB" id="A0A538UAM7"/>
<protein>
    <recommendedName>
        <fullName evidence="4">ABC3 transporter permease protein domain-containing protein</fullName>
    </recommendedName>
</protein>
<organism evidence="2 3">
    <name type="scientific">Eiseniibacteriota bacterium</name>
    <dbReference type="NCBI Taxonomy" id="2212470"/>
    <lineage>
        <taxon>Bacteria</taxon>
        <taxon>Candidatus Eiseniibacteriota</taxon>
    </lineage>
</organism>
<keyword evidence="1" id="KW-0472">Membrane</keyword>
<evidence type="ECO:0000313" key="2">
    <source>
        <dbReference type="EMBL" id="TMQ72958.1"/>
    </source>
</evidence>
<dbReference type="Proteomes" id="UP000319836">
    <property type="component" value="Unassembled WGS sequence"/>
</dbReference>
<gene>
    <name evidence="2" type="ORF">E6K80_01360</name>
</gene>
<name>A0A538UAM7_UNCEI</name>
<dbReference type="SUPFAM" id="SSF51230">
    <property type="entry name" value="Single hybrid motif"/>
    <property type="match status" value="1"/>
</dbReference>
<accession>A0A538UAM7</accession>
<sequence>MHANGTQVPEEQRVVAALTAGRVDKVLVRAGATVKAEDVLVEYAVTRLMASVLFGVSATDPPTFIGITVILGMSAVIAAWLPAARATRVDPMVALRTE</sequence>
<evidence type="ECO:0000256" key="1">
    <source>
        <dbReference type="SAM" id="Phobius"/>
    </source>
</evidence>
<dbReference type="Gene3D" id="2.40.50.100">
    <property type="match status" value="1"/>
</dbReference>